<evidence type="ECO:0000259" key="3">
    <source>
        <dbReference type="Pfam" id="PF25116"/>
    </source>
</evidence>
<dbReference type="InterPro" id="IPR056827">
    <property type="entry name" value="CBM87_Agd3"/>
</dbReference>
<dbReference type="OrthoDB" id="2113314at2759"/>
<organism evidence="5 6">
    <name type="scientific">Microthyrium microscopicum</name>
    <dbReference type="NCBI Taxonomy" id="703497"/>
    <lineage>
        <taxon>Eukaryota</taxon>
        <taxon>Fungi</taxon>
        <taxon>Dikarya</taxon>
        <taxon>Ascomycota</taxon>
        <taxon>Pezizomycotina</taxon>
        <taxon>Dothideomycetes</taxon>
        <taxon>Dothideomycetes incertae sedis</taxon>
        <taxon>Microthyriales</taxon>
        <taxon>Microthyriaceae</taxon>
        <taxon>Microthyrium</taxon>
    </lineage>
</organism>
<evidence type="ECO:0000259" key="4">
    <source>
        <dbReference type="Pfam" id="PF25117"/>
    </source>
</evidence>
<evidence type="ECO:0000256" key="1">
    <source>
        <dbReference type="SAM" id="SignalP"/>
    </source>
</evidence>
<dbReference type="Pfam" id="PF25116">
    <property type="entry name" value="CBM87_Agd3"/>
    <property type="match status" value="1"/>
</dbReference>
<dbReference type="SUPFAM" id="SSF88713">
    <property type="entry name" value="Glycoside hydrolase/deacetylase"/>
    <property type="match status" value="1"/>
</dbReference>
<dbReference type="Pfam" id="PF25117">
    <property type="entry name" value="Agd3_C"/>
    <property type="match status" value="1"/>
</dbReference>
<dbReference type="InterPro" id="IPR056825">
    <property type="entry name" value="Agd3_C"/>
</dbReference>
<dbReference type="GO" id="GO:0005975">
    <property type="term" value="P:carbohydrate metabolic process"/>
    <property type="evidence" value="ECO:0007669"/>
    <property type="project" value="InterPro"/>
</dbReference>
<dbReference type="InterPro" id="IPR011330">
    <property type="entry name" value="Glyco_hydro/deAcase_b/a-brl"/>
</dbReference>
<feature type="domain" description="Agd3 deacetylase" evidence="2">
    <location>
        <begin position="271"/>
        <end position="634"/>
    </location>
</feature>
<proteinExistence type="predicted"/>
<name>A0A6A6UP86_9PEZI</name>
<feature type="chain" id="PRO_5025378741" description="Extracellular serine-rich protein" evidence="1">
    <location>
        <begin position="25"/>
        <end position="708"/>
    </location>
</feature>
<evidence type="ECO:0000259" key="2">
    <source>
        <dbReference type="Pfam" id="PF25115"/>
    </source>
</evidence>
<dbReference type="InterPro" id="IPR050788">
    <property type="entry name" value="Yeast_SRP1/TIP1_CWP"/>
</dbReference>
<accession>A0A6A6UP86</accession>
<feature type="domain" description="Agd3 CBM87" evidence="3">
    <location>
        <begin position="38"/>
        <end position="257"/>
    </location>
</feature>
<dbReference type="Pfam" id="PF25115">
    <property type="entry name" value="Agd3_CE"/>
    <property type="match status" value="1"/>
</dbReference>
<dbReference type="InterPro" id="IPR056826">
    <property type="entry name" value="Agd3_CE"/>
</dbReference>
<protein>
    <recommendedName>
        <fullName evidence="7">Extracellular serine-rich protein</fullName>
    </recommendedName>
</protein>
<dbReference type="PANTHER" id="PTHR31002">
    <property type="entry name" value="SERIPAUPERIN"/>
    <property type="match status" value="1"/>
</dbReference>
<reference evidence="5" key="1">
    <citation type="journal article" date="2020" name="Stud. Mycol.">
        <title>101 Dothideomycetes genomes: a test case for predicting lifestyles and emergence of pathogens.</title>
        <authorList>
            <person name="Haridas S."/>
            <person name="Albert R."/>
            <person name="Binder M."/>
            <person name="Bloem J."/>
            <person name="Labutti K."/>
            <person name="Salamov A."/>
            <person name="Andreopoulos B."/>
            <person name="Baker S."/>
            <person name="Barry K."/>
            <person name="Bills G."/>
            <person name="Bluhm B."/>
            <person name="Cannon C."/>
            <person name="Castanera R."/>
            <person name="Culley D."/>
            <person name="Daum C."/>
            <person name="Ezra D."/>
            <person name="Gonzalez J."/>
            <person name="Henrissat B."/>
            <person name="Kuo A."/>
            <person name="Liang C."/>
            <person name="Lipzen A."/>
            <person name="Lutzoni F."/>
            <person name="Magnuson J."/>
            <person name="Mondo S."/>
            <person name="Nolan M."/>
            <person name="Ohm R."/>
            <person name="Pangilinan J."/>
            <person name="Park H.-J."/>
            <person name="Ramirez L."/>
            <person name="Alfaro M."/>
            <person name="Sun H."/>
            <person name="Tritt A."/>
            <person name="Yoshinaga Y."/>
            <person name="Zwiers L.-H."/>
            <person name="Turgeon B."/>
            <person name="Goodwin S."/>
            <person name="Spatafora J."/>
            <person name="Crous P."/>
            <person name="Grigoriev I."/>
        </authorList>
    </citation>
    <scope>NUCLEOTIDE SEQUENCE</scope>
    <source>
        <strain evidence="5">CBS 115976</strain>
    </source>
</reference>
<keyword evidence="1" id="KW-0732">Signal</keyword>
<feature type="domain" description="Agd3 C-terminal" evidence="4">
    <location>
        <begin position="641"/>
        <end position="706"/>
    </location>
</feature>
<feature type="signal peptide" evidence="1">
    <location>
        <begin position="1"/>
        <end position="24"/>
    </location>
</feature>
<dbReference type="Proteomes" id="UP000799302">
    <property type="component" value="Unassembled WGS sequence"/>
</dbReference>
<dbReference type="AlphaFoldDB" id="A0A6A6UP86"/>
<dbReference type="PANTHER" id="PTHR31002:SF34">
    <property type="entry name" value="CELL WALL PROTEIN CWP1-RELATED"/>
    <property type="match status" value="1"/>
</dbReference>
<gene>
    <name evidence="5" type="ORF">BT63DRAFT_410307</name>
</gene>
<dbReference type="EMBL" id="MU004231">
    <property type="protein sequence ID" value="KAF2673281.1"/>
    <property type="molecule type" value="Genomic_DNA"/>
</dbReference>
<evidence type="ECO:0008006" key="7">
    <source>
        <dbReference type="Google" id="ProtNLM"/>
    </source>
</evidence>
<evidence type="ECO:0000313" key="5">
    <source>
        <dbReference type="EMBL" id="KAF2673281.1"/>
    </source>
</evidence>
<keyword evidence="6" id="KW-1185">Reference proteome</keyword>
<sequence>MRHFSQIIGPFFLAYTLLSSSVSAQVCTNTTTTGAKQIASTVLVFARDATTSYTATSGLNAHGIPYQLVLVPQTGVTLPTLNSTATKGNYGGIIVLSEVSYGYTDGTGWHSALTTDQMQTMYDYQTAFGVRMVRIDVYPNVEFGTTTAIASTGCCNAGVEQLVSFSDVSSFPTAQLKAGAGISTAGLYHYPAVITDSSIAKEVAQFAPSSDGQFATTTTAAVINTFTGGRQQFVWFTSFATDWSQTSAYLQHAHIHWMTRGLFLGRRRIYFSTQVDDVQLSTYVYEPAGDRFRLRPTDLDNHVAWMKDINTRLPAGSKYVMELGHNGNGNIEWAIDSNYSGVCDPAGMISLDQPADPPLEFQKALGTGTSLWPTTPTTYPWTLACAKQDTLLVWFLTPANRDAYFHISHTFTHENENNATYSDIVHEITWNQAWLKQVGLDAGVFSSKGLIPPAITGLHNGDAIKAWMDNGITAAMGDNSRPPLRNTDNEHWPLISNVANNGYAGLTIMPRWSLPIYYNCAVASCTLDEWVNTSGGSGDFNYLLQFSKTTYTRSLFALRHDAFMFHQANLRTGDVDSFTVGSVTGTLSLLQIWTEVITQEMSRLTNWPLITLKHDDLATDMRNRMTRDACAPLLSWTLSADGKSISGASLTTTSNTCSVPIPVTFPGPATADGNGAVTSEQVGSDPLTLWATMSGSQRSFTFGSPIAL</sequence>
<evidence type="ECO:0000313" key="6">
    <source>
        <dbReference type="Proteomes" id="UP000799302"/>
    </source>
</evidence>